<feature type="signal peptide" evidence="2">
    <location>
        <begin position="1"/>
        <end position="24"/>
    </location>
</feature>
<dbReference type="PATRIC" id="fig|937777.3.peg.3333"/>
<dbReference type="RefSeq" id="WP_015237056.1">
    <property type="nucleotide sequence ID" value="NC_019793.1"/>
</dbReference>
<feature type="chain" id="PRO_5003939577" description="3D domain-containing protein" evidence="2">
    <location>
        <begin position="25"/>
        <end position="204"/>
    </location>
</feature>
<protein>
    <recommendedName>
        <fullName evidence="5">3D domain-containing protein</fullName>
    </recommendedName>
</protein>
<proteinExistence type="predicted"/>
<dbReference type="STRING" id="937777.Deipe_3318"/>
<dbReference type="KEGG" id="dpd:Deipe_3318"/>
<keyword evidence="2" id="KW-0732">Signal</keyword>
<organism evidence="3 4">
    <name type="scientific">Deinococcus peraridilitoris (strain DSM 19664 / LMG 22246 / CIP 109416 / KR-200)</name>
    <dbReference type="NCBI Taxonomy" id="937777"/>
    <lineage>
        <taxon>Bacteria</taxon>
        <taxon>Thermotogati</taxon>
        <taxon>Deinococcota</taxon>
        <taxon>Deinococci</taxon>
        <taxon>Deinococcales</taxon>
        <taxon>Deinococcaceae</taxon>
        <taxon>Deinococcus</taxon>
    </lineage>
</organism>
<sequence length="204" mass="21913">MLLKRVFSTLKGALWLALTGSAFATPALPASALVEQAVKEALSEPDVTVTKAQPSAVPQQVVAKTAAPKPAAAKADATRLREQGVAKAQTSAAKRTPRVAVVRATAYNSEVGQTDSTPFITATGTRTRFGVIALSRDLLAKFPYGTRVRLEDMSGRYNSLLAGRVFIVEDTMAARKRNSLDIWMSSRSQALQWGARNIRITAIQ</sequence>
<dbReference type="eggNOG" id="COG3584">
    <property type="taxonomic scope" value="Bacteria"/>
</dbReference>
<dbReference type="AlphaFoldDB" id="L0A4E4"/>
<feature type="compositionally biased region" description="Low complexity" evidence="1">
    <location>
        <begin position="63"/>
        <end position="75"/>
    </location>
</feature>
<evidence type="ECO:0008006" key="5">
    <source>
        <dbReference type="Google" id="ProtNLM"/>
    </source>
</evidence>
<gene>
    <name evidence="3" type="ordered locus">Deipe_3318</name>
</gene>
<evidence type="ECO:0000313" key="4">
    <source>
        <dbReference type="Proteomes" id="UP000010467"/>
    </source>
</evidence>
<accession>L0A4E4</accession>
<feature type="region of interest" description="Disordered" evidence="1">
    <location>
        <begin position="53"/>
        <end position="91"/>
    </location>
</feature>
<dbReference type="EMBL" id="CP003382">
    <property type="protein sequence ID" value="AFZ68758.1"/>
    <property type="molecule type" value="Genomic_DNA"/>
</dbReference>
<dbReference type="Proteomes" id="UP000010467">
    <property type="component" value="Chromosome"/>
</dbReference>
<evidence type="ECO:0000256" key="2">
    <source>
        <dbReference type="SAM" id="SignalP"/>
    </source>
</evidence>
<evidence type="ECO:0000256" key="1">
    <source>
        <dbReference type="SAM" id="MobiDB-lite"/>
    </source>
</evidence>
<name>L0A4E4_DEIPD</name>
<dbReference type="HOGENOM" id="CLU_1248930_0_0_0"/>
<dbReference type="CDD" id="cd22784">
    <property type="entry name" value="DPBB_MltA_YuiC-like"/>
    <property type="match status" value="1"/>
</dbReference>
<keyword evidence="4" id="KW-1185">Reference proteome</keyword>
<dbReference type="OrthoDB" id="9798935at2"/>
<evidence type="ECO:0000313" key="3">
    <source>
        <dbReference type="EMBL" id="AFZ68758.1"/>
    </source>
</evidence>
<reference evidence="4" key="1">
    <citation type="submission" date="2012-03" db="EMBL/GenBank/DDBJ databases">
        <title>Complete sequence of chromosome of Deinococcus peraridilitoris DSM 19664.</title>
        <authorList>
            <person name="Lucas S."/>
            <person name="Copeland A."/>
            <person name="Lapidus A."/>
            <person name="Glavina del Rio T."/>
            <person name="Dalin E."/>
            <person name="Tice H."/>
            <person name="Bruce D."/>
            <person name="Goodwin L."/>
            <person name="Pitluck S."/>
            <person name="Peters L."/>
            <person name="Mikhailova N."/>
            <person name="Lu M."/>
            <person name="Kyrpides N."/>
            <person name="Mavromatis K."/>
            <person name="Ivanova N."/>
            <person name="Brettin T."/>
            <person name="Detter J.C."/>
            <person name="Han C."/>
            <person name="Larimer F."/>
            <person name="Land M."/>
            <person name="Hauser L."/>
            <person name="Markowitz V."/>
            <person name="Cheng J.-F."/>
            <person name="Hugenholtz P."/>
            <person name="Woyke T."/>
            <person name="Wu D."/>
            <person name="Pukall R."/>
            <person name="Steenblock K."/>
            <person name="Brambilla E."/>
            <person name="Klenk H.-P."/>
            <person name="Eisen J.A."/>
        </authorList>
    </citation>
    <scope>NUCLEOTIDE SEQUENCE [LARGE SCALE GENOMIC DNA]</scope>
    <source>
        <strain evidence="4">DSM 19664 / LMG 22246 / CIP 109416 / KR-200</strain>
    </source>
</reference>